<dbReference type="PANTHER" id="PTHR42695:SF5">
    <property type="entry name" value="GLUTAMINE AMIDOTRANSFERASE YLR126C-RELATED"/>
    <property type="match status" value="1"/>
</dbReference>
<sequence length="312" mass="34243">MVMKFSDAGARRDEQLVRRPAASADKLPVLIILHQEGSTPGRVGRLLAERGHPLDIRRPRLGDRLPETLALHAGVVIFGGPMSANDGDDWLRAETDFIGVALKEEKPFLGLCLGAQMLCRHLGGNVCAHADGRAEIGYYPIRPTRAGLDFADELGAPWPTHVYHWHREGFDTPRGAVALAEGDDFPVQAIRYGDAAFGFQFHPEVTHAMVYRWTTLAAARMNAPGAQAAPLHHRGRFMYDPAVRLWLGMFLDRWLDGGRGAQRLDGTPAHPMAGDPGAHPAPPHHGDRLLAETEGAAHVVEPDLPRVIRRVR</sequence>
<evidence type="ECO:0000259" key="2">
    <source>
        <dbReference type="Pfam" id="PF00117"/>
    </source>
</evidence>
<reference evidence="3 4" key="1">
    <citation type="submission" date="2019-03" db="EMBL/GenBank/DDBJ databases">
        <title>Genomic Encyclopedia of Type Strains, Phase IV (KMG-IV): sequencing the most valuable type-strain genomes for metagenomic binning, comparative biology and taxonomic classification.</title>
        <authorList>
            <person name="Goeker M."/>
        </authorList>
    </citation>
    <scope>NUCLEOTIDE SEQUENCE [LARGE SCALE GENOMIC DNA]</scope>
    <source>
        <strain evidence="3 4">DSM 22958</strain>
    </source>
</reference>
<feature type="compositionally biased region" description="Low complexity" evidence="1">
    <location>
        <begin position="268"/>
        <end position="278"/>
    </location>
</feature>
<dbReference type="NCBIfam" id="NF005072">
    <property type="entry name" value="PRK06490.1"/>
    <property type="match status" value="1"/>
</dbReference>
<feature type="region of interest" description="Disordered" evidence="1">
    <location>
        <begin position="262"/>
        <end position="288"/>
    </location>
</feature>
<dbReference type="Pfam" id="PF00117">
    <property type="entry name" value="GATase"/>
    <property type="match status" value="1"/>
</dbReference>
<protein>
    <submittedName>
        <fullName evidence="3">GMP synthase (Glutamine-hydrolysing)</fullName>
    </submittedName>
</protein>
<dbReference type="RefSeq" id="WP_132003867.1">
    <property type="nucleotide sequence ID" value="NZ_JBHUNN010000002.1"/>
</dbReference>
<dbReference type="PANTHER" id="PTHR42695">
    <property type="entry name" value="GLUTAMINE AMIDOTRANSFERASE YLR126C-RELATED"/>
    <property type="match status" value="1"/>
</dbReference>
<evidence type="ECO:0000256" key="1">
    <source>
        <dbReference type="SAM" id="MobiDB-lite"/>
    </source>
</evidence>
<keyword evidence="4" id="KW-1185">Reference proteome</keyword>
<dbReference type="GO" id="GO:0005829">
    <property type="term" value="C:cytosol"/>
    <property type="evidence" value="ECO:0007669"/>
    <property type="project" value="TreeGrafter"/>
</dbReference>
<dbReference type="EMBL" id="SLWL01000003">
    <property type="protein sequence ID" value="TCO14530.1"/>
    <property type="molecule type" value="Genomic_DNA"/>
</dbReference>
<proteinExistence type="predicted"/>
<dbReference type="OrthoDB" id="9813383at2"/>
<evidence type="ECO:0000313" key="4">
    <source>
        <dbReference type="Proteomes" id="UP000294881"/>
    </source>
</evidence>
<accession>A0A4R2GUQ7</accession>
<dbReference type="Proteomes" id="UP000294881">
    <property type="component" value="Unassembled WGS sequence"/>
</dbReference>
<dbReference type="InterPro" id="IPR044992">
    <property type="entry name" value="ChyE-like"/>
</dbReference>
<comment type="caution">
    <text evidence="3">The sequence shown here is derived from an EMBL/GenBank/DDBJ whole genome shotgun (WGS) entry which is preliminary data.</text>
</comment>
<dbReference type="InterPro" id="IPR029062">
    <property type="entry name" value="Class_I_gatase-like"/>
</dbReference>
<evidence type="ECO:0000313" key="3">
    <source>
        <dbReference type="EMBL" id="TCO14530.1"/>
    </source>
</evidence>
<organism evidence="3 4">
    <name type="scientific">Camelimonas lactis</name>
    <dbReference type="NCBI Taxonomy" id="659006"/>
    <lineage>
        <taxon>Bacteria</taxon>
        <taxon>Pseudomonadati</taxon>
        <taxon>Pseudomonadota</taxon>
        <taxon>Alphaproteobacteria</taxon>
        <taxon>Hyphomicrobiales</taxon>
        <taxon>Chelatococcaceae</taxon>
        <taxon>Camelimonas</taxon>
    </lineage>
</organism>
<dbReference type="SUPFAM" id="SSF52317">
    <property type="entry name" value="Class I glutamine amidotransferase-like"/>
    <property type="match status" value="1"/>
</dbReference>
<dbReference type="Gene3D" id="3.40.50.880">
    <property type="match status" value="1"/>
</dbReference>
<gene>
    <name evidence="3" type="ORF">EV666_10336</name>
</gene>
<name>A0A4R2GUQ7_9HYPH</name>
<dbReference type="PROSITE" id="PS51273">
    <property type="entry name" value="GATASE_TYPE_1"/>
    <property type="match status" value="1"/>
</dbReference>
<dbReference type="AlphaFoldDB" id="A0A4R2GUQ7"/>
<dbReference type="CDD" id="cd01741">
    <property type="entry name" value="GATase1_1"/>
    <property type="match status" value="1"/>
</dbReference>
<dbReference type="InterPro" id="IPR017926">
    <property type="entry name" value="GATASE"/>
</dbReference>
<feature type="domain" description="Glutamine amidotransferase" evidence="2">
    <location>
        <begin position="69"/>
        <end position="207"/>
    </location>
</feature>